<feature type="region of interest" description="Disordered" evidence="13">
    <location>
        <begin position="681"/>
        <end position="826"/>
    </location>
</feature>
<dbReference type="GO" id="GO:1904263">
    <property type="term" value="P:positive regulation of TORC1 signaling"/>
    <property type="evidence" value="ECO:0007669"/>
    <property type="project" value="TreeGrafter"/>
</dbReference>
<feature type="region of interest" description="Disordered" evidence="13">
    <location>
        <begin position="68"/>
        <end position="96"/>
    </location>
</feature>
<dbReference type="GO" id="GO:0061700">
    <property type="term" value="C:GATOR2 complex"/>
    <property type="evidence" value="ECO:0007669"/>
    <property type="project" value="TreeGrafter"/>
</dbReference>
<dbReference type="SUPFAM" id="SSF50978">
    <property type="entry name" value="WD40 repeat-like"/>
    <property type="match status" value="1"/>
</dbReference>
<dbReference type="EMBL" id="CP014586">
    <property type="protein sequence ID" value="ANZ76350.1"/>
    <property type="molecule type" value="Genomic_DNA"/>
</dbReference>
<dbReference type="PROSITE" id="PS50294">
    <property type="entry name" value="WD_REPEATS_REGION"/>
    <property type="match status" value="2"/>
</dbReference>
<dbReference type="Pfam" id="PF17120">
    <property type="entry name" value="zf-RING_16"/>
    <property type="match status" value="1"/>
</dbReference>
<evidence type="ECO:0000256" key="7">
    <source>
        <dbReference type="ARBA" id="ARBA00022723"/>
    </source>
</evidence>
<dbReference type="PANTHER" id="PTHR46200:SF1">
    <property type="entry name" value="GATOR COMPLEX PROTEIN WDR24"/>
    <property type="match status" value="1"/>
</dbReference>
<feature type="region of interest" description="Disordered" evidence="13">
    <location>
        <begin position="906"/>
        <end position="935"/>
    </location>
</feature>
<dbReference type="PROSITE" id="PS50089">
    <property type="entry name" value="ZF_RING_2"/>
    <property type="match status" value="1"/>
</dbReference>
<evidence type="ECO:0000256" key="6">
    <source>
        <dbReference type="ARBA" id="ARBA00022574"/>
    </source>
</evidence>
<dbReference type="AlphaFoldDB" id="A0A1B2JE55"/>
<comment type="function">
    <text evidence="1">May be involved in a process influencing telomere capping.</text>
</comment>
<dbReference type="OrthoDB" id="60955at2759"/>
<dbReference type="PANTHER" id="PTHR46200">
    <property type="entry name" value="GATOR COMPLEX PROTEIN WDR24"/>
    <property type="match status" value="1"/>
</dbReference>
<evidence type="ECO:0000256" key="8">
    <source>
        <dbReference type="ARBA" id="ARBA00022737"/>
    </source>
</evidence>
<feature type="compositionally biased region" description="Polar residues" evidence="13">
    <location>
        <begin position="588"/>
        <end position="602"/>
    </location>
</feature>
<feature type="compositionally biased region" description="Low complexity" evidence="13">
    <location>
        <begin position="13"/>
        <end position="23"/>
    </location>
</feature>
<feature type="compositionally biased region" description="Acidic residues" evidence="13">
    <location>
        <begin position="774"/>
        <end position="784"/>
    </location>
</feature>
<feature type="repeat" description="WD" evidence="12">
    <location>
        <begin position="208"/>
        <end position="250"/>
    </location>
</feature>
<dbReference type="Gene3D" id="2.130.10.10">
    <property type="entry name" value="YVTN repeat-like/Quinoprotein amine dehydrogenase"/>
    <property type="match status" value="2"/>
</dbReference>
<evidence type="ECO:0000256" key="11">
    <source>
        <dbReference type="PROSITE-ProRule" id="PRU00175"/>
    </source>
</evidence>
<dbReference type="GO" id="GO:0016239">
    <property type="term" value="P:positive regulation of macroautophagy"/>
    <property type="evidence" value="ECO:0007669"/>
    <property type="project" value="TreeGrafter"/>
</dbReference>
<feature type="region of interest" description="Disordered" evidence="13">
    <location>
        <begin position="494"/>
        <end position="525"/>
    </location>
</feature>
<keyword evidence="16" id="KW-1185">Reference proteome</keyword>
<dbReference type="SMART" id="SM00320">
    <property type="entry name" value="WD40"/>
    <property type="match status" value="5"/>
</dbReference>
<feature type="compositionally biased region" description="Basic and acidic residues" evidence="13">
    <location>
        <begin position="916"/>
        <end position="929"/>
    </location>
</feature>
<feature type="region of interest" description="Disordered" evidence="13">
    <location>
        <begin position="564"/>
        <end position="608"/>
    </location>
</feature>
<feature type="region of interest" description="Disordered" evidence="13">
    <location>
        <begin position="1"/>
        <end position="23"/>
    </location>
</feature>
<dbReference type="PROSITE" id="PS50082">
    <property type="entry name" value="WD_REPEATS_2"/>
    <property type="match status" value="2"/>
</dbReference>
<evidence type="ECO:0000256" key="5">
    <source>
        <dbReference type="ARBA" id="ARBA00022554"/>
    </source>
</evidence>
<feature type="compositionally biased region" description="Basic and acidic residues" evidence="13">
    <location>
        <begin position="499"/>
        <end position="519"/>
    </location>
</feature>
<keyword evidence="7" id="KW-0479">Metal-binding</keyword>
<keyword evidence="6 12" id="KW-0853">WD repeat</keyword>
<dbReference type="GO" id="GO:0008270">
    <property type="term" value="F:zinc ion binding"/>
    <property type="evidence" value="ECO:0007669"/>
    <property type="project" value="UniProtKB-KW"/>
</dbReference>
<keyword evidence="10" id="KW-0862">Zinc</keyword>
<comment type="subcellular location">
    <subcellularLocation>
        <location evidence="2">Vacuole</location>
    </subcellularLocation>
</comment>
<dbReference type="InterPro" id="IPR037590">
    <property type="entry name" value="WDR24"/>
</dbReference>
<keyword evidence="5" id="KW-0926">Vacuole</keyword>
<evidence type="ECO:0000256" key="10">
    <source>
        <dbReference type="ARBA" id="ARBA00022833"/>
    </source>
</evidence>
<feature type="compositionally biased region" description="Polar residues" evidence="13">
    <location>
        <begin position="68"/>
        <end position="80"/>
    </location>
</feature>
<keyword evidence="9 11" id="KW-0863">Zinc-finger</keyword>
<evidence type="ECO:0000256" key="4">
    <source>
        <dbReference type="ARBA" id="ARBA00015098"/>
    </source>
</evidence>
<dbReference type="InterPro" id="IPR001841">
    <property type="entry name" value="Znf_RING"/>
</dbReference>
<comment type="similarity">
    <text evidence="3">Belongs to the WD repeat RTC1 family.</text>
</comment>
<evidence type="ECO:0000313" key="15">
    <source>
        <dbReference type="EMBL" id="ANZ76350.1"/>
    </source>
</evidence>
<feature type="compositionally biased region" description="Basic and acidic residues" evidence="13">
    <location>
        <begin position="1"/>
        <end position="10"/>
    </location>
</feature>
<evidence type="ECO:0000313" key="16">
    <source>
        <dbReference type="Proteomes" id="UP000094565"/>
    </source>
</evidence>
<dbReference type="Pfam" id="PF00400">
    <property type="entry name" value="WD40"/>
    <property type="match status" value="2"/>
</dbReference>
<dbReference type="InterPro" id="IPR019775">
    <property type="entry name" value="WD40_repeat_CS"/>
</dbReference>
<evidence type="ECO:0000259" key="14">
    <source>
        <dbReference type="PROSITE" id="PS50089"/>
    </source>
</evidence>
<evidence type="ECO:0000256" key="13">
    <source>
        <dbReference type="SAM" id="MobiDB-lite"/>
    </source>
</evidence>
<proteinExistence type="inferred from homology"/>
<dbReference type="Proteomes" id="UP000094565">
    <property type="component" value="Chromosome 3"/>
</dbReference>
<reference evidence="15 16" key="1">
    <citation type="submission" date="2016-02" db="EMBL/GenBank/DDBJ databases">
        <title>Comparative genomic and transcriptomic foundation for Pichia pastoris.</title>
        <authorList>
            <person name="Love K.R."/>
            <person name="Shah K.A."/>
            <person name="Whittaker C.A."/>
            <person name="Wu J."/>
            <person name="Bartlett M.C."/>
            <person name="Ma D."/>
            <person name="Leeson R.L."/>
            <person name="Priest M."/>
            <person name="Young S.K."/>
            <person name="Love J.C."/>
        </authorList>
    </citation>
    <scope>NUCLEOTIDE SEQUENCE [LARGE SCALE GENOMIC DNA]</scope>
    <source>
        <strain evidence="15 16">ATCC 28485</strain>
    </source>
</reference>
<gene>
    <name evidence="15" type="primary">RTC1</name>
    <name evidence="15" type="ORF">ATY40_BA7503990</name>
</gene>
<dbReference type="InterPro" id="IPR001680">
    <property type="entry name" value="WD40_rpt"/>
</dbReference>
<dbReference type="PROSITE" id="PS00678">
    <property type="entry name" value="WD_REPEATS_1"/>
    <property type="match status" value="2"/>
</dbReference>
<organism evidence="15 16">
    <name type="scientific">Komagataella pastoris</name>
    <name type="common">Yeast</name>
    <name type="synonym">Pichia pastoris</name>
    <dbReference type="NCBI Taxonomy" id="4922"/>
    <lineage>
        <taxon>Eukaryota</taxon>
        <taxon>Fungi</taxon>
        <taxon>Dikarya</taxon>
        <taxon>Ascomycota</taxon>
        <taxon>Saccharomycotina</taxon>
        <taxon>Pichiomycetes</taxon>
        <taxon>Pichiales</taxon>
        <taxon>Pichiaceae</taxon>
        <taxon>Komagataella</taxon>
    </lineage>
</organism>
<accession>A0A1B2JE55</accession>
<name>A0A1B2JE55_PICPA</name>
<dbReference type="InterPro" id="IPR049566">
    <property type="entry name" value="WDR59_RTC1-like_RING_Znf"/>
</dbReference>
<sequence length="1119" mass="124467">MPQNSAHDDFAESNVSSSVNTISSSPSNTYIDMVSQSFGSRNRGSNAASAGKLSRFAFNIYGNGAGNSPSSFAGTNSPTRVLSRKNQKSTGTTFGGPPAAQKQLVFGAAGEINCMCKSHESNDVLAVGGQKLLQVVRATDNNISIVHNINSISAKKNQHTKGKSGAGFISDVGFGYHNYSKVLAAGSISGAIYTFNIAKNSFSQINVLNDHSRSVNSLNFSFFTSHALLSGSQDGTVKIWDLRMKRTKAATTIQGNADAVRAAKFSNVTAGKICGIFDSGVIKKWDMRQPNQVERKVNAHTGPGLSIDWHPDIDYIVSGGRDKQIQFWNMTNTALDVRKPDHVIATSGAVGKVSWCNVRQNSPANIYNTDIASCYYNNDNCIQIWNLKRRYVPKYLLEGHNNQITQILWKKPETLWSCSKDKTLIQHDLTTASLYSDNLPVATCAWNNSSDLSVSFVSQLPDSFVFRGKNFSQTGDHVTPQSDEIDYSDTFDIRPSSESMHRLDSQKLTTDSDRKEELSHPTFPFSREYSTQDLRQIEHLDAQRPKMYSDLSADGLSRTLEKASLQNQQLRVPSSHGLHELKSPIPSRLSTSRSQSVNASNFQEDDREGSPVVYNVEVPLEFNDDKIFNFLAANYLTSVPSDMDIFSVCEYNANVSASVNRFRDAQTWRTIKASVEWDQFRRSSEDADTMPGSKSSDDPDKSTTQNNHPGPSDDDSQSAIDTGLESLATSHSTRYAESPQGSLPLSHRDSFNDGWKPPIRKSNTITDKRPQDMTFEEAIVDDDDHSSSKHTMNSEVDPESENILSGPSSAKPIPPSKNSKTYGSLPSTVGTYSYQGLLQPDFDDEKSPHLRSPGSFDMSYTPPNLMATTRRLTNDFKSQRSNDSRLKWRRSYSKVSSISNKSQLTKILNEGPKNLTTDKRKEKEEMKEKEEEEASLSQLKVPWAPEFIIKEAAEYSASLGDLTMSGTIGILFFKMYPRALSTLQLKDWLYTYDQILRRRQLFTVASELLKTTSELFEIFKAKGQTNTSFRTYCHHCNSLILNEKSKEKMKSGNSNIEFGYWYCDNCNKSLDGCIFCNEPVKGMVVSLLSCGHRGHFGCMKTWFITCKELQCPAGCEPEG</sequence>
<evidence type="ECO:0000256" key="2">
    <source>
        <dbReference type="ARBA" id="ARBA00004116"/>
    </source>
</evidence>
<dbReference type="GO" id="GO:0005829">
    <property type="term" value="C:cytosol"/>
    <property type="evidence" value="ECO:0007669"/>
    <property type="project" value="TreeGrafter"/>
</dbReference>
<evidence type="ECO:0000256" key="12">
    <source>
        <dbReference type="PROSITE-ProRule" id="PRU00221"/>
    </source>
</evidence>
<evidence type="ECO:0000256" key="3">
    <source>
        <dbReference type="ARBA" id="ARBA00008863"/>
    </source>
</evidence>
<feature type="repeat" description="WD" evidence="12">
    <location>
        <begin position="297"/>
        <end position="332"/>
    </location>
</feature>
<feature type="domain" description="RING-type" evidence="14">
    <location>
        <begin position="1073"/>
        <end position="1112"/>
    </location>
</feature>
<evidence type="ECO:0000256" key="9">
    <source>
        <dbReference type="ARBA" id="ARBA00022771"/>
    </source>
</evidence>
<feature type="compositionally biased region" description="Polar residues" evidence="13">
    <location>
        <begin position="727"/>
        <end position="743"/>
    </location>
</feature>
<keyword evidence="8" id="KW-0677">Repeat</keyword>
<feature type="compositionally biased region" description="Polar residues" evidence="13">
    <location>
        <begin position="816"/>
        <end position="826"/>
    </location>
</feature>
<evidence type="ECO:0000256" key="1">
    <source>
        <dbReference type="ARBA" id="ARBA00002738"/>
    </source>
</evidence>
<dbReference type="InterPro" id="IPR036322">
    <property type="entry name" value="WD40_repeat_dom_sf"/>
</dbReference>
<dbReference type="InterPro" id="IPR015943">
    <property type="entry name" value="WD40/YVTN_repeat-like_dom_sf"/>
</dbReference>
<dbReference type="GO" id="GO:0005774">
    <property type="term" value="C:vacuolar membrane"/>
    <property type="evidence" value="ECO:0007669"/>
    <property type="project" value="TreeGrafter"/>
</dbReference>
<protein>
    <recommendedName>
        <fullName evidence="4">Restriction of telomere capping protein 1</fullName>
    </recommendedName>
</protein>